<dbReference type="RefSeq" id="WP_181892876.1">
    <property type="nucleotide sequence ID" value="NZ_ONZG01000006.1"/>
</dbReference>
<dbReference type="Proteomes" id="UP000244898">
    <property type="component" value="Unassembled WGS sequence"/>
</dbReference>
<feature type="domain" description="FAD-binding PCMH-type" evidence="4">
    <location>
        <begin position="6"/>
        <end position="178"/>
    </location>
</feature>
<dbReference type="SMART" id="SM01092">
    <property type="entry name" value="CO_deh_flav_C"/>
    <property type="match status" value="1"/>
</dbReference>
<dbReference type="PROSITE" id="PS51387">
    <property type="entry name" value="FAD_PCMH"/>
    <property type="match status" value="1"/>
</dbReference>
<dbReference type="Gene3D" id="3.30.43.10">
    <property type="entry name" value="Uridine Diphospho-n-acetylenolpyruvylglucosamine Reductase, domain 2"/>
    <property type="match status" value="1"/>
</dbReference>
<dbReference type="EC" id="1.17.1.5" evidence="5"/>
<keyword evidence="6" id="KW-1185">Reference proteome</keyword>
<dbReference type="SUPFAM" id="SSF55447">
    <property type="entry name" value="CO dehydrogenase flavoprotein C-terminal domain-like"/>
    <property type="match status" value="1"/>
</dbReference>
<dbReference type="AlphaFoldDB" id="A0A2R8CA12"/>
<evidence type="ECO:0000313" key="6">
    <source>
        <dbReference type="Proteomes" id="UP000244898"/>
    </source>
</evidence>
<dbReference type="InterPro" id="IPR036683">
    <property type="entry name" value="CO_DH_flav_C_dom_sf"/>
</dbReference>
<accession>A0A2R8CA12</accession>
<dbReference type="Pfam" id="PF03450">
    <property type="entry name" value="CO_deh_flav_C"/>
    <property type="match status" value="1"/>
</dbReference>
<dbReference type="GO" id="GO:0071949">
    <property type="term" value="F:FAD binding"/>
    <property type="evidence" value="ECO:0007669"/>
    <property type="project" value="InterPro"/>
</dbReference>
<evidence type="ECO:0000256" key="2">
    <source>
        <dbReference type="ARBA" id="ARBA00022827"/>
    </source>
</evidence>
<evidence type="ECO:0000256" key="1">
    <source>
        <dbReference type="ARBA" id="ARBA00022630"/>
    </source>
</evidence>
<evidence type="ECO:0000256" key="3">
    <source>
        <dbReference type="ARBA" id="ARBA00023002"/>
    </source>
</evidence>
<dbReference type="InterPro" id="IPR016169">
    <property type="entry name" value="FAD-bd_PCMH_sub2"/>
</dbReference>
<evidence type="ECO:0000259" key="4">
    <source>
        <dbReference type="PROSITE" id="PS51387"/>
    </source>
</evidence>
<keyword evidence="1" id="KW-0285">Flavoprotein</keyword>
<dbReference type="PANTHER" id="PTHR42659">
    <property type="entry name" value="XANTHINE DEHYDROGENASE SUBUNIT C-RELATED"/>
    <property type="match status" value="1"/>
</dbReference>
<dbReference type="PANTHER" id="PTHR42659:SF2">
    <property type="entry name" value="XANTHINE DEHYDROGENASE SUBUNIT C-RELATED"/>
    <property type="match status" value="1"/>
</dbReference>
<name>A0A2R8CA12_9RHOB</name>
<proteinExistence type="predicted"/>
<dbReference type="InterPro" id="IPR005107">
    <property type="entry name" value="CO_DH_flav_C"/>
</dbReference>
<dbReference type="InterPro" id="IPR051312">
    <property type="entry name" value="Diverse_Substr_Oxidored"/>
</dbReference>
<dbReference type="Gene3D" id="3.30.465.10">
    <property type="match status" value="1"/>
</dbReference>
<protein>
    <submittedName>
        <fullName evidence="5">Nicotinate dehydrogenase FAD-subunit</fullName>
        <ecNumber evidence="5">1.17.1.5</ecNumber>
    </submittedName>
</protein>
<dbReference type="InterPro" id="IPR016167">
    <property type="entry name" value="FAD-bd_PCMH_sub1"/>
</dbReference>
<dbReference type="EMBL" id="ONZG01000006">
    <property type="protein sequence ID" value="SPJ29267.1"/>
    <property type="molecule type" value="Genomic_DNA"/>
</dbReference>
<gene>
    <name evidence="5" type="primary">ndhF</name>
    <name evidence="5" type="ORF">TRM7615_02780</name>
</gene>
<dbReference type="Gene3D" id="3.30.390.50">
    <property type="entry name" value="CO dehydrogenase flavoprotein, C-terminal domain"/>
    <property type="match status" value="1"/>
</dbReference>
<organism evidence="5 6">
    <name type="scientific">Falsiruegeria mediterranea M17</name>
    <dbReference type="NCBI Taxonomy" id="1200281"/>
    <lineage>
        <taxon>Bacteria</taxon>
        <taxon>Pseudomonadati</taxon>
        <taxon>Pseudomonadota</taxon>
        <taxon>Alphaproteobacteria</taxon>
        <taxon>Rhodobacterales</taxon>
        <taxon>Roseobacteraceae</taxon>
        <taxon>Falsiruegeria</taxon>
    </lineage>
</organism>
<dbReference type="Pfam" id="PF00941">
    <property type="entry name" value="FAD_binding_5"/>
    <property type="match status" value="1"/>
</dbReference>
<dbReference type="InterPro" id="IPR016166">
    <property type="entry name" value="FAD-bd_PCMH"/>
</dbReference>
<dbReference type="InterPro" id="IPR002346">
    <property type="entry name" value="Mopterin_DH_FAD-bd"/>
</dbReference>
<dbReference type="SUPFAM" id="SSF56176">
    <property type="entry name" value="FAD-binding/transporter-associated domain-like"/>
    <property type="match status" value="1"/>
</dbReference>
<keyword evidence="3 5" id="KW-0560">Oxidoreductase</keyword>
<reference evidence="6" key="1">
    <citation type="submission" date="2018-03" db="EMBL/GenBank/DDBJ databases">
        <authorList>
            <person name="Rodrigo-Torres L."/>
            <person name="Arahal R. D."/>
            <person name="Lucena T."/>
        </authorList>
    </citation>
    <scope>NUCLEOTIDE SEQUENCE [LARGE SCALE GENOMIC DNA]</scope>
    <source>
        <strain evidence="6">CECT 7615</strain>
    </source>
</reference>
<evidence type="ECO:0000313" key="5">
    <source>
        <dbReference type="EMBL" id="SPJ29267.1"/>
    </source>
</evidence>
<dbReference type="GO" id="GO:0050138">
    <property type="term" value="F:nicotinate dehydrogenase activity"/>
    <property type="evidence" value="ECO:0007669"/>
    <property type="project" value="UniProtKB-EC"/>
</dbReference>
<sequence length="287" mass="30406">MARFQLGTRTLDYFSPTTLDDAFDRLSAHNVNIVAGGTDFYPARPQGPLKSDLLDVTRIAGLSGITKTQDGWRIGAATRWSEVFRTDLPAAFAGLQASAREVGSLQIQNAGTVAGNLCNASPAADGVPPLLTLDAQVEIGSARGTRTIDLSDFITGVRKTDLHNDELVTAILLPELPMNARGAFEKLGSRRYLVISITMTASVIGLDANGRIDHARVAVGACSPVAQRLTALESDLLGKSLDQVEVTEAHLAPLSPIDDVRGSGEYRLDAVAEQCLRAIKQAGGENG</sequence>
<keyword evidence="2" id="KW-0274">FAD</keyword>
<dbReference type="InterPro" id="IPR036318">
    <property type="entry name" value="FAD-bd_PCMH-like_sf"/>
</dbReference>